<dbReference type="RefSeq" id="XP_031561940.1">
    <property type="nucleotide sequence ID" value="XM_031706080.1"/>
</dbReference>
<dbReference type="GeneID" id="116297788"/>
<evidence type="ECO:0000313" key="5">
    <source>
        <dbReference type="RefSeq" id="XP_031561941.1"/>
    </source>
</evidence>
<dbReference type="AlphaFoldDB" id="A0A6P8HZZ0"/>
<proteinExistence type="predicted"/>
<evidence type="ECO:0000259" key="1">
    <source>
        <dbReference type="PROSITE" id="PS50132"/>
    </source>
</evidence>
<feature type="domain" description="RGS" evidence="1">
    <location>
        <begin position="63"/>
        <end position="179"/>
    </location>
</feature>
<evidence type="ECO:0000313" key="4">
    <source>
        <dbReference type="RefSeq" id="XP_031561940.1"/>
    </source>
</evidence>
<dbReference type="Proteomes" id="UP000515163">
    <property type="component" value="Unplaced"/>
</dbReference>
<dbReference type="InterPro" id="IPR036305">
    <property type="entry name" value="RGS_sf"/>
</dbReference>
<evidence type="ECO:0000313" key="3">
    <source>
        <dbReference type="RefSeq" id="XP_031561939.1"/>
    </source>
</evidence>
<dbReference type="PROSITE" id="PS50132">
    <property type="entry name" value="RGS"/>
    <property type="match status" value="1"/>
</dbReference>
<dbReference type="InterPro" id="IPR016137">
    <property type="entry name" value="RGS"/>
</dbReference>
<name>A0A6P8HZZ0_ACTTE</name>
<evidence type="ECO:0000313" key="2">
    <source>
        <dbReference type="Proteomes" id="UP000515163"/>
    </source>
</evidence>
<dbReference type="SUPFAM" id="SSF48097">
    <property type="entry name" value="Regulator of G-protein signaling, RGS"/>
    <property type="match status" value="1"/>
</dbReference>
<dbReference type="PANTHER" id="PTHR10845:SF192">
    <property type="entry name" value="DOUBLE HIT, ISOFORM B"/>
    <property type="match status" value="1"/>
</dbReference>
<dbReference type="Pfam" id="PF00615">
    <property type="entry name" value="RGS"/>
    <property type="match status" value="1"/>
</dbReference>
<reference evidence="3 4" key="1">
    <citation type="submission" date="2025-04" db="UniProtKB">
        <authorList>
            <consortium name="RefSeq"/>
        </authorList>
    </citation>
    <scope>IDENTIFICATION</scope>
    <source>
        <tissue evidence="3 4">Tentacle</tissue>
    </source>
</reference>
<dbReference type="RefSeq" id="XP_031561941.1">
    <property type="nucleotide sequence ID" value="XM_031706081.1"/>
</dbReference>
<protein>
    <submittedName>
        <fullName evidence="3 4">Regulator of G-protein signaling 19-like isoform X1</fullName>
    </submittedName>
</protein>
<dbReference type="KEGG" id="aten:116297788"/>
<dbReference type="SMART" id="SM00315">
    <property type="entry name" value="RGS"/>
    <property type="match status" value="1"/>
</dbReference>
<dbReference type="PANTHER" id="PTHR10845">
    <property type="entry name" value="REGULATOR OF G PROTEIN SIGNALING"/>
    <property type="match status" value="1"/>
</dbReference>
<organism evidence="2 3">
    <name type="scientific">Actinia tenebrosa</name>
    <name type="common">Australian red waratah sea anemone</name>
    <dbReference type="NCBI Taxonomy" id="6105"/>
    <lineage>
        <taxon>Eukaryota</taxon>
        <taxon>Metazoa</taxon>
        <taxon>Cnidaria</taxon>
        <taxon>Anthozoa</taxon>
        <taxon>Hexacorallia</taxon>
        <taxon>Actiniaria</taxon>
        <taxon>Actiniidae</taxon>
        <taxon>Actinia</taxon>
    </lineage>
</organism>
<sequence>MGGCSSQVVPEEVAVQQQPRKQNWLVCCRHRKQSSTTKLLCSKDKDNEAVKPTPEEAKTWETDFSALLHNKYGINIFQEFLRTQYGDENLNFWIAVEEYRNISDVNTRNEMARMIYEDYVSTLSPTEISLDAKIRAAVDKQMSSPDENTFRPAQQHIYNLMYRDCFPRFVKSKTYQQLTES</sequence>
<accession>A0A6P8HZZ0</accession>
<dbReference type="FunFam" id="1.10.167.10:FF:000001">
    <property type="entry name" value="Putative regulator of g-protein signaling 12"/>
    <property type="match status" value="1"/>
</dbReference>
<dbReference type="Gene3D" id="1.10.167.10">
    <property type="entry name" value="Regulator of G-protein Signalling 4, domain 2"/>
    <property type="match status" value="1"/>
</dbReference>
<dbReference type="InterPro" id="IPR044926">
    <property type="entry name" value="RGS_subdomain_2"/>
</dbReference>
<dbReference type="PRINTS" id="PR01301">
    <property type="entry name" value="RGSPROTEIN"/>
</dbReference>
<gene>
    <name evidence="3 4 5" type="primary">LOC116297788</name>
</gene>
<dbReference type="RefSeq" id="XP_031561939.1">
    <property type="nucleotide sequence ID" value="XM_031706079.1"/>
</dbReference>
<dbReference type="OrthoDB" id="10266999at2759"/>
<keyword evidence="2" id="KW-1185">Reference proteome</keyword>